<keyword evidence="4 6" id="KW-0472">Membrane</keyword>
<evidence type="ECO:0000256" key="3">
    <source>
        <dbReference type="ARBA" id="ARBA00022989"/>
    </source>
</evidence>
<evidence type="ECO:0000256" key="5">
    <source>
        <dbReference type="SAM" id="MobiDB-lite"/>
    </source>
</evidence>
<dbReference type="EMBL" id="OUUZ01000013">
    <property type="protein sequence ID" value="SPQ24177.1"/>
    <property type="molecule type" value="Genomic_DNA"/>
</dbReference>
<feature type="transmembrane region" description="Helical" evidence="6">
    <location>
        <begin position="77"/>
        <end position="96"/>
    </location>
</feature>
<evidence type="ECO:0000256" key="1">
    <source>
        <dbReference type="ARBA" id="ARBA00004141"/>
    </source>
</evidence>
<evidence type="ECO:0000313" key="9">
    <source>
        <dbReference type="Proteomes" id="UP000289323"/>
    </source>
</evidence>
<sequence>MGVISRGAQVALRIFQLIGSVIVLGILGHFLHELSKGGAARDGRAIYGVVVASISTLFVLVFMAPFMYSFHAFPGDFALFVMWLILFCLLITRTGVHTCGSPWFYNYWGYYWGGWWRGPFFPVFENSGCGSWRTALAFSFMVMFAFLVTTILGAYVVSRHWTKKRRDRQAGTAAATGHPQTSQIGGPAPVGGGMVGSGNGQGTAPATQASQPGTSA</sequence>
<feature type="transmembrane region" description="Helical" evidence="6">
    <location>
        <begin position="44"/>
        <end position="65"/>
    </location>
</feature>
<dbReference type="InterPro" id="IPR008253">
    <property type="entry name" value="Marvel"/>
</dbReference>
<comment type="subcellular location">
    <subcellularLocation>
        <location evidence="1">Membrane</location>
        <topology evidence="1">Multi-pass membrane protein</topology>
    </subcellularLocation>
</comment>
<feature type="transmembrane region" description="Helical" evidence="6">
    <location>
        <begin position="12"/>
        <end position="32"/>
    </location>
</feature>
<evidence type="ECO:0000256" key="6">
    <source>
        <dbReference type="SAM" id="Phobius"/>
    </source>
</evidence>
<keyword evidence="3 6" id="KW-1133">Transmembrane helix</keyword>
<evidence type="ECO:0000259" key="7">
    <source>
        <dbReference type="Pfam" id="PF01284"/>
    </source>
</evidence>
<feature type="region of interest" description="Disordered" evidence="5">
    <location>
        <begin position="168"/>
        <end position="216"/>
    </location>
</feature>
<feature type="domain" description="MARVEL" evidence="7">
    <location>
        <begin position="9"/>
        <end position="152"/>
    </location>
</feature>
<protein>
    <submittedName>
        <fullName evidence="8">D35c8d83-68bb-43fb-bbd6-43592f4e6bf9</fullName>
    </submittedName>
</protein>
<proteinExistence type="predicted"/>
<organism evidence="8 9">
    <name type="scientific">Thermothielavioides terrestris</name>
    <dbReference type="NCBI Taxonomy" id="2587410"/>
    <lineage>
        <taxon>Eukaryota</taxon>
        <taxon>Fungi</taxon>
        <taxon>Dikarya</taxon>
        <taxon>Ascomycota</taxon>
        <taxon>Pezizomycotina</taxon>
        <taxon>Sordariomycetes</taxon>
        <taxon>Sordariomycetidae</taxon>
        <taxon>Sordariales</taxon>
        <taxon>Chaetomiaceae</taxon>
        <taxon>Thermothielavioides</taxon>
    </lineage>
</organism>
<dbReference type="AlphaFoldDB" id="A0A446BNV3"/>
<evidence type="ECO:0000256" key="2">
    <source>
        <dbReference type="ARBA" id="ARBA00022692"/>
    </source>
</evidence>
<keyword evidence="2 6" id="KW-0812">Transmembrane</keyword>
<dbReference type="Proteomes" id="UP000289323">
    <property type="component" value="Unassembled WGS sequence"/>
</dbReference>
<accession>A0A446BNV3</accession>
<name>A0A446BNV3_9PEZI</name>
<evidence type="ECO:0000313" key="8">
    <source>
        <dbReference type="EMBL" id="SPQ24177.1"/>
    </source>
</evidence>
<dbReference type="PANTHER" id="PTHR39608:SF2">
    <property type="entry name" value="MARVEL DOMAIN-CONTAINING PROTEIN"/>
    <property type="match status" value="1"/>
</dbReference>
<dbReference type="Pfam" id="PF01284">
    <property type="entry name" value="MARVEL"/>
    <property type="match status" value="1"/>
</dbReference>
<reference evidence="8 9" key="1">
    <citation type="submission" date="2018-04" db="EMBL/GenBank/DDBJ databases">
        <authorList>
            <person name="Huttner S."/>
            <person name="Dainat J."/>
        </authorList>
    </citation>
    <scope>NUCLEOTIDE SEQUENCE [LARGE SCALE GENOMIC DNA]</scope>
</reference>
<feature type="compositionally biased region" description="Polar residues" evidence="5">
    <location>
        <begin position="204"/>
        <end position="216"/>
    </location>
</feature>
<feature type="compositionally biased region" description="Gly residues" evidence="5">
    <location>
        <begin position="188"/>
        <end position="201"/>
    </location>
</feature>
<gene>
    <name evidence="8" type="ORF">TT172_LOCUS6596</name>
</gene>
<dbReference type="PANTHER" id="PTHR39608">
    <property type="entry name" value="INTEGRAL MEMBRANE PROTEIN (AFU_ORTHOLOGUE AFUA_5G08640)"/>
    <property type="match status" value="1"/>
</dbReference>
<evidence type="ECO:0000256" key="4">
    <source>
        <dbReference type="ARBA" id="ARBA00023136"/>
    </source>
</evidence>
<feature type="transmembrane region" description="Helical" evidence="6">
    <location>
        <begin position="135"/>
        <end position="158"/>
    </location>
</feature>
<dbReference type="GO" id="GO:0016020">
    <property type="term" value="C:membrane"/>
    <property type="evidence" value="ECO:0007669"/>
    <property type="project" value="UniProtKB-SubCell"/>
</dbReference>